<name>A0A2L2SU94_9HYPO</name>
<organism evidence="1 2">
    <name type="scientific">Fusarium venenatum</name>
    <dbReference type="NCBI Taxonomy" id="56646"/>
    <lineage>
        <taxon>Eukaryota</taxon>
        <taxon>Fungi</taxon>
        <taxon>Dikarya</taxon>
        <taxon>Ascomycota</taxon>
        <taxon>Pezizomycotina</taxon>
        <taxon>Sordariomycetes</taxon>
        <taxon>Hypocreomycetidae</taxon>
        <taxon>Hypocreales</taxon>
        <taxon>Nectriaceae</taxon>
        <taxon>Fusarium</taxon>
    </lineage>
</organism>
<protein>
    <submittedName>
        <fullName evidence="1">Uncharacterized protein</fullName>
    </submittedName>
</protein>
<sequence>MHEQDNVGVGAVRAVLSNAAKADGVRTCTPNEMVSTANLMVQWDTTAGKLVNGKYLTYLIQRLTLPFSVIVIAEVQGVVESNLVWAFVGFVEEQGYLLFNETMTELELLNTEQRFDNWNPSRILSRMPLARSDVPTPGSPMADVHHRIGN</sequence>
<evidence type="ECO:0000313" key="1">
    <source>
        <dbReference type="EMBL" id="CEI60982.1"/>
    </source>
</evidence>
<dbReference type="EMBL" id="LN649230">
    <property type="protein sequence ID" value="CEI60982.1"/>
    <property type="molecule type" value="Genomic_DNA"/>
</dbReference>
<keyword evidence="2" id="KW-1185">Reference proteome</keyword>
<dbReference type="Proteomes" id="UP000245910">
    <property type="component" value="Chromosome II"/>
</dbReference>
<evidence type="ECO:0000313" key="2">
    <source>
        <dbReference type="Proteomes" id="UP000245910"/>
    </source>
</evidence>
<proteinExistence type="predicted"/>
<accession>A0A2L2SU94</accession>
<dbReference type="AlphaFoldDB" id="A0A2L2SU94"/>
<reference evidence="2" key="1">
    <citation type="submission" date="2014-10" db="EMBL/GenBank/DDBJ databases">
        <authorList>
            <person name="King R."/>
        </authorList>
    </citation>
    <scope>NUCLEOTIDE SEQUENCE [LARGE SCALE GENOMIC DNA]</scope>
    <source>
        <strain evidence="2">A3/5</strain>
    </source>
</reference>